<evidence type="ECO:0000256" key="3">
    <source>
        <dbReference type="ARBA" id="ARBA00013152"/>
    </source>
</evidence>
<dbReference type="GO" id="GO:0046872">
    <property type="term" value="F:metal ion binding"/>
    <property type="evidence" value="ECO:0007669"/>
    <property type="project" value="UniProtKB-KW"/>
</dbReference>
<evidence type="ECO:0000259" key="17">
    <source>
        <dbReference type="SMART" id="SM00861"/>
    </source>
</evidence>
<organism evidence="18 19">
    <name type="scientific">Marininema mesophilum</name>
    <dbReference type="NCBI Taxonomy" id="1048340"/>
    <lineage>
        <taxon>Bacteria</taxon>
        <taxon>Bacillati</taxon>
        <taxon>Bacillota</taxon>
        <taxon>Bacilli</taxon>
        <taxon>Bacillales</taxon>
        <taxon>Thermoactinomycetaceae</taxon>
        <taxon>Marininema</taxon>
    </lineage>
</organism>
<comment type="catalytic activity">
    <reaction evidence="9 16">
        <text>D-sedoheptulose 7-phosphate + D-glyceraldehyde 3-phosphate = aldehydo-D-ribose 5-phosphate + D-xylulose 5-phosphate</text>
        <dbReference type="Rhea" id="RHEA:10508"/>
        <dbReference type="ChEBI" id="CHEBI:57483"/>
        <dbReference type="ChEBI" id="CHEBI:57737"/>
        <dbReference type="ChEBI" id="CHEBI:58273"/>
        <dbReference type="ChEBI" id="CHEBI:59776"/>
        <dbReference type="EC" id="2.2.1.1"/>
    </reaction>
</comment>
<dbReference type="Pfam" id="PF22613">
    <property type="entry name" value="Transketolase_C_1"/>
    <property type="match status" value="1"/>
</dbReference>
<evidence type="ECO:0000256" key="15">
    <source>
        <dbReference type="PIRSR" id="PIRSR605478-5"/>
    </source>
</evidence>
<reference evidence="18 19" key="1">
    <citation type="submission" date="2016-10" db="EMBL/GenBank/DDBJ databases">
        <authorList>
            <person name="de Groot N.N."/>
        </authorList>
    </citation>
    <scope>NUCLEOTIDE SEQUENCE [LARGE SCALE GENOMIC DNA]</scope>
    <source>
        <strain evidence="18 19">DSM 45610</strain>
    </source>
</reference>
<dbReference type="InterPro" id="IPR029061">
    <property type="entry name" value="THDP-binding"/>
</dbReference>
<feature type="binding site" evidence="13">
    <location>
        <position position="268"/>
    </location>
    <ligand>
        <name>thiamine diphosphate</name>
        <dbReference type="ChEBI" id="CHEBI:58937"/>
    </ligand>
</feature>
<dbReference type="PROSITE" id="PS00801">
    <property type="entry name" value="TRANSKETOLASE_1"/>
    <property type="match status" value="1"/>
</dbReference>
<proteinExistence type="inferred from homology"/>
<feature type="binding site" evidence="12">
    <location>
        <position position="390"/>
    </location>
    <ligand>
        <name>substrate</name>
    </ligand>
</feature>
<dbReference type="CDD" id="cd07033">
    <property type="entry name" value="TPP_PYR_DXS_TK_like"/>
    <property type="match status" value="1"/>
</dbReference>
<dbReference type="GO" id="GO:0005829">
    <property type="term" value="C:cytosol"/>
    <property type="evidence" value="ECO:0007669"/>
    <property type="project" value="TreeGrafter"/>
</dbReference>
<dbReference type="Pfam" id="PF02779">
    <property type="entry name" value="Transket_pyr"/>
    <property type="match status" value="1"/>
</dbReference>
<feature type="binding site" evidence="12">
    <location>
        <position position="32"/>
    </location>
    <ligand>
        <name>substrate</name>
    </ligand>
</feature>
<evidence type="ECO:0000256" key="11">
    <source>
        <dbReference type="PIRSR" id="PIRSR605478-1"/>
    </source>
</evidence>
<dbReference type="InterPro" id="IPR020826">
    <property type="entry name" value="Transketolase_BS"/>
</dbReference>
<feature type="binding site" evidence="12">
    <location>
        <position position="479"/>
    </location>
    <ligand>
        <name>substrate</name>
    </ligand>
</feature>
<dbReference type="NCBIfam" id="TIGR00232">
    <property type="entry name" value="tktlase_bact"/>
    <property type="match status" value="1"/>
</dbReference>
<feature type="binding site" evidence="14">
    <location>
        <position position="162"/>
    </location>
    <ligand>
        <name>Mg(2+)</name>
        <dbReference type="ChEBI" id="CHEBI:18420"/>
    </ligand>
</feature>
<dbReference type="InterPro" id="IPR005474">
    <property type="entry name" value="Transketolase_N"/>
</dbReference>
<comment type="subunit">
    <text evidence="2 16">Homodimer.</text>
</comment>
<dbReference type="AlphaFoldDB" id="A0A1H2VFH7"/>
<feature type="domain" description="Transketolase-like pyrimidine-binding" evidence="17">
    <location>
        <begin position="360"/>
        <end position="531"/>
    </location>
</feature>
<dbReference type="PROSITE" id="PS00802">
    <property type="entry name" value="TRANSKETOLASE_2"/>
    <property type="match status" value="1"/>
</dbReference>
<dbReference type="GO" id="GO:0004802">
    <property type="term" value="F:transketolase activity"/>
    <property type="evidence" value="ECO:0007669"/>
    <property type="project" value="UniProtKB-UniRule"/>
</dbReference>
<dbReference type="InterPro" id="IPR009014">
    <property type="entry name" value="Transketo_C/PFOR_II"/>
</dbReference>
<dbReference type="InterPro" id="IPR033247">
    <property type="entry name" value="Transketolase_fam"/>
</dbReference>
<dbReference type="InterPro" id="IPR005475">
    <property type="entry name" value="Transketolase-like_Pyr-bd"/>
</dbReference>
<feature type="binding site" evidence="13">
    <location>
        <begin position="121"/>
        <end position="123"/>
    </location>
    <ligand>
        <name>thiamine diphosphate</name>
        <dbReference type="ChEBI" id="CHEBI:58937"/>
    </ligand>
</feature>
<dbReference type="EMBL" id="FNNQ01000005">
    <property type="protein sequence ID" value="SDW67105.1"/>
    <property type="molecule type" value="Genomic_DNA"/>
</dbReference>
<dbReference type="OrthoDB" id="8732661at2"/>
<protein>
    <recommendedName>
        <fullName evidence="4 10">Transketolase</fullName>
        <ecNumber evidence="3 10">2.2.1.1</ecNumber>
    </recommendedName>
</protein>
<feature type="binding site" evidence="13">
    <location>
        <position position="192"/>
    </location>
    <ligand>
        <name>thiamine diphosphate</name>
        <dbReference type="ChEBI" id="CHEBI:58937"/>
    </ligand>
</feature>
<feature type="binding site" evidence="12">
    <location>
        <position position="475"/>
    </location>
    <ligand>
        <name>substrate</name>
    </ligand>
</feature>
<dbReference type="Gene3D" id="3.40.50.920">
    <property type="match status" value="1"/>
</dbReference>
<dbReference type="FunFam" id="3.40.50.920:FF:000003">
    <property type="entry name" value="Transketolase"/>
    <property type="match status" value="1"/>
</dbReference>
<comment type="similarity">
    <text evidence="1 16">Belongs to the transketolase family.</text>
</comment>
<dbReference type="RefSeq" id="WP_091738056.1">
    <property type="nucleotide sequence ID" value="NZ_FNNQ01000005.1"/>
</dbReference>
<feature type="binding site" evidence="14">
    <location>
        <position position="194"/>
    </location>
    <ligand>
        <name>Mg(2+)</name>
        <dbReference type="ChEBI" id="CHEBI:18420"/>
    </ligand>
</feature>
<dbReference type="InterPro" id="IPR055152">
    <property type="entry name" value="Transketolase-like_C_2"/>
</dbReference>
<comment type="cofactor">
    <cofactor evidence="13">
        <name>thiamine diphosphate</name>
        <dbReference type="ChEBI" id="CHEBI:58937"/>
    </cofactor>
    <text evidence="13">Binds 1 thiamine pyrophosphate per subunit. During the reaction, the substrate forms a covalent intermediate with the cofactor.</text>
</comment>
<feature type="binding site" evidence="13">
    <location>
        <position position="72"/>
    </location>
    <ligand>
        <name>thiamine diphosphate</name>
        <dbReference type="ChEBI" id="CHEBI:58937"/>
    </ligand>
</feature>
<dbReference type="PANTHER" id="PTHR43522:SF2">
    <property type="entry name" value="TRANSKETOLASE 1-RELATED"/>
    <property type="match status" value="1"/>
</dbReference>
<evidence type="ECO:0000256" key="4">
    <source>
        <dbReference type="ARBA" id="ARBA00016662"/>
    </source>
</evidence>
<evidence type="ECO:0000256" key="8">
    <source>
        <dbReference type="ARBA" id="ARBA00023052"/>
    </source>
</evidence>
<feature type="binding site" evidence="14">
    <location>
        <position position="192"/>
    </location>
    <ligand>
        <name>Mg(2+)</name>
        <dbReference type="ChEBI" id="CHEBI:18420"/>
    </ligand>
</feature>
<comment type="function">
    <text evidence="16">Catalyzes the transfer of a two-carbon ketol group from a ketose donor to an aldose acceptor, via a covalent intermediate with the cofactor thiamine pyrophosphate.</text>
</comment>
<gene>
    <name evidence="18" type="ORF">SAMN05444487_10592</name>
</gene>
<evidence type="ECO:0000313" key="19">
    <source>
        <dbReference type="Proteomes" id="UP000198534"/>
    </source>
</evidence>
<evidence type="ECO:0000256" key="5">
    <source>
        <dbReference type="ARBA" id="ARBA00022679"/>
    </source>
</evidence>
<keyword evidence="16" id="KW-0106">Calcium</keyword>
<sequence length="672" mass="72794">MSSNTNQSIESLAVNTIRMLSIDAVEKANSGHPGMPMGAAPMAYALWARHLKHNPANPKWFDRDRFVLSAGHGSALLYSLLHLFGYGLPMEEVKSFRQWGSLTPGHPEVNHGTPGVEATTGPLGQGISNAVGIAMAEAHLAARYNQDRFSVIDHFTYTICSDGDLMEGISHESASLAGHLKLGKLIALYDSNDISLDGNLAESFSEDIQKRFEAYGWQVLRVDNENDLDAIGQAIETAQKETSKPTLIEVKTTIGFGSPNLAGTHKIHGAPFGPEEREEVRKAYGWEWEEHFYIPEDVAGHFESLKFAGEEAEKKWNALFASYKEAYPSLAQELEKAINGELPADWDQALPTYQTTDKAIATRSASGEALNAVAQGVPNFIGGSADLASSNKTELKKQGVFHAEDYAGRNIWFGVREHGMGAALNGMALHGGVRPFGATFLVFSDYLRPSIRLAAISKLPVLYVFTHDSISVGEDGPTHEPVEQIPALRLIPNLKVFRPGDANETVSAYRYALNHHDGPVLLALSRQNLPILEGTAEASTKDALKGGYVLADSEGTPDVILIATGSEVSLAMEAKEKLKTQGVNVRVVSMPCRELFLEQPEAYRESVLPHAVTARVAIEAAYPVGWEQITGDAGEIIGINTFGASAPGNLVLDKYGFNVDNVVAHAERVLKG</sequence>
<evidence type="ECO:0000313" key="18">
    <source>
        <dbReference type="EMBL" id="SDW67105.1"/>
    </source>
</evidence>
<evidence type="ECO:0000256" key="16">
    <source>
        <dbReference type="RuleBase" id="RU004996"/>
    </source>
</evidence>
<keyword evidence="7 14" id="KW-0460">Magnesium</keyword>
<dbReference type="SUPFAM" id="SSF52922">
    <property type="entry name" value="TK C-terminal domain-like"/>
    <property type="match status" value="1"/>
</dbReference>
<name>A0A1H2VFH7_9BACL</name>
<evidence type="ECO:0000256" key="10">
    <source>
        <dbReference type="NCBIfam" id="TIGR00232"/>
    </source>
</evidence>
<dbReference type="PANTHER" id="PTHR43522">
    <property type="entry name" value="TRANSKETOLASE"/>
    <property type="match status" value="1"/>
</dbReference>
<dbReference type="STRING" id="1048340.SAMN05444487_10592"/>
<dbReference type="SUPFAM" id="SSF52518">
    <property type="entry name" value="Thiamin diphosphate-binding fold (THDP-binding)"/>
    <property type="match status" value="2"/>
</dbReference>
<keyword evidence="5 16" id="KW-0808">Transferase</keyword>
<dbReference type="InterPro" id="IPR049557">
    <property type="entry name" value="Transketolase_CS"/>
</dbReference>
<evidence type="ECO:0000256" key="6">
    <source>
        <dbReference type="ARBA" id="ARBA00022723"/>
    </source>
</evidence>
<feature type="binding site" evidence="12">
    <location>
        <position position="467"/>
    </location>
    <ligand>
        <name>substrate</name>
    </ligand>
</feature>
<evidence type="ECO:0000256" key="9">
    <source>
        <dbReference type="ARBA" id="ARBA00049473"/>
    </source>
</evidence>
<dbReference type="GO" id="GO:0006098">
    <property type="term" value="P:pentose-phosphate shunt"/>
    <property type="evidence" value="ECO:0007669"/>
    <property type="project" value="TreeGrafter"/>
</dbReference>
<dbReference type="Pfam" id="PF00456">
    <property type="entry name" value="Transketolase_N"/>
    <property type="match status" value="1"/>
</dbReference>
<feature type="binding site" evidence="12">
    <location>
        <position position="268"/>
    </location>
    <ligand>
        <name>substrate</name>
    </ligand>
</feature>
<feature type="active site" description="Proton donor" evidence="11">
    <location>
        <position position="417"/>
    </location>
</feature>
<keyword evidence="8 13" id="KW-0786">Thiamine pyrophosphate</keyword>
<feature type="binding site" evidence="13">
    <location>
        <position position="163"/>
    </location>
    <ligand>
        <name>thiamine diphosphate</name>
        <dbReference type="ChEBI" id="CHEBI:58937"/>
    </ligand>
</feature>
<feature type="binding site" evidence="13">
    <location>
        <position position="443"/>
    </location>
    <ligand>
        <name>thiamine diphosphate</name>
        <dbReference type="ChEBI" id="CHEBI:58937"/>
    </ligand>
</feature>
<dbReference type="FunFam" id="3.40.50.970:FF:000004">
    <property type="entry name" value="Transketolase"/>
    <property type="match status" value="1"/>
</dbReference>
<dbReference type="FunFam" id="3.40.50.970:FF:000003">
    <property type="entry name" value="Transketolase"/>
    <property type="match status" value="1"/>
</dbReference>
<dbReference type="CDD" id="cd02012">
    <property type="entry name" value="TPP_TK"/>
    <property type="match status" value="1"/>
</dbReference>
<evidence type="ECO:0000256" key="2">
    <source>
        <dbReference type="ARBA" id="ARBA00011738"/>
    </source>
</evidence>
<evidence type="ECO:0000256" key="7">
    <source>
        <dbReference type="ARBA" id="ARBA00022842"/>
    </source>
</evidence>
<dbReference type="InterPro" id="IPR005478">
    <property type="entry name" value="Transketolase_bac-like"/>
</dbReference>
<comment type="cofactor">
    <cofactor evidence="14">
        <name>Mg(2+)</name>
        <dbReference type="ChEBI" id="CHEBI:18420"/>
    </cofactor>
    <text evidence="14">Binds 1 Mg(2+) ion per subunit. Can also utilize other divalent metal cations, such as Ca(2+), Mn(2+) and Co(2+).</text>
</comment>
<feature type="site" description="Important for catalytic activity" evidence="15">
    <location>
        <position position="32"/>
    </location>
</feature>
<feature type="binding site" evidence="12">
    <location>
        <position position="363"/>
    </location>
    <ligand>
        <name>substrate</name>
    </ligand>
</feature>
<keyword evidence="6 14" id="KW-0479">Metal-binding</keyword>
<accession>A0A1H2VFH7</accession>
<evidence type="ECO:0000256" key="1">
    <source>
        <dbReference type="ARBA" id="ARBA00007131"/>
    </source>
</evidence>
<feature type="site" description="Important for catalytic activity" evidence="15">
    <location>
        <position position="268"/>
    </location>
</feature>
<keyword evidence="19" id="KW-1185">Reference proteome</keyword>
<comment type="cofactor">
    <cofactor evidence="16">
        <name>Mg(2+)</name>
        <dbReference type="ChEBI" id="CHEBI:18420"/>
    </cofactor>
    <cofactor evidence="16">
        <name>Ca(2+)</name>
        <dbReference type="ChEBI" id="CHEBI:29108"/>
    </cofactor>
    <cofactor evidence="16">
        <name>Mn(2+)</name>
        <dbReference type="ChEBI" id="CHEBI:29035"/>
    </cofactor>
    <cofactor evidence="16">
        <name>Co(2+)</name>
        <dbReference type="ChEBI" id="CHEBI:48828"/>
    </cofactor>
    <text evidence="16">Binds 1 Mg(2+) ion per subunit. Can also utilize other divalent metal cations, such as Ca(2+), Mn(2+) and Co(2+).</text>
</comment>
<dbReference type="EC" id="2.2.1.1" evidence="3 10"/>
<evidence type="ECO:0000256" key="14">
    <source>
        <dbReference type="PIRSR" id="PIRSR605478-4"/>
    </source>
</evidence>
<evidence type="ECO:0000256" key="13">
    <source>
        <dbReference type="PIRSR" id="PIRSR605478-3"/>
    </source>
</evidence>
<feature type="binding site" evidence="12">
    <location>
        <position position="526"/>
    </location>
    <ligand>
        <name>substrate</name>
    </ligand>
</feature>
<dbReference type="Proteomes" id="UP000198534">
    <property type="component" value="Unassembled WGS sequence"/>
</dbReference>
<dbReference type="Gene3D" id="3.40.50.970">
    <property type="match status" value="2"/>
</dbReference>
<dbReference type="SMART" id="SM00861">
    <property type="entry name" value="Transket_pyr"/>
    <property type="match status" value="1"/>
</dbReference>
<evidence type="ECO:0000256" key="12">
    <source>
        <dbReference type="PIRSR" id="PIRSR605478-2"/>
    </source>
</evidence>